<dbReference type="PROSITE" id="PS50231">
    <property type="entry name" value="RICIN_B_LECTIN"/>
    <property type="match status" value="1"/>
</dbReference>
<feature type="domain" description="C-type lectin" evidence="10">
    <location>
        <begin position="648"/>
        <end position="763"/>
    </location>
</feature>
<dbReference type="InterPro" id="IPR050111">
    <property type="entry name" value="C-type_lectin/snaclec_domain"/>
</dbReference>
<sequence>MVLRPASPCSKLQSIRKEGGVEVVVEGGSGVVYQNIQHSPPAGVGFITELSMPTVVPAGRRHSWALRPQREDWKVHSLSAGQEPLSLLVTVTSSTAMLPSVPPTSASIINWERAPAKATKVACGRGELPHKESDLASSKTLTNAVAKYVVPEADTYDLGYRLRRVNGPAQAMEYNLDRHMERQESPFILIGKHTEFCVVPSRSDCVKLRWTSGNRLLISGVRKCLGAQGRSVGSSISQYDCDDKSSLQKWECKNGTMLALQGTSYYMSLKADKSLVLTKNIGPYNEFIIRGTATGACLRKHREWYTIDGNAMGRICMFPFYYKDRWFDDCTTYDSTINRAWCSVLTKSENEQWGYCPSTLTTYWKKNIIKGSFYQINMQSALNWTQAYTSCEQQGSSLISIREPDEQAFVTVLMGQGHHRLWMGLTVDQEHGWHWTDGKPFRYLRWDAGHPLPNPGHQCAIMDSGVQYYWQTMSCSRKLGYICYKDGIQQTKVEAETGFCPSPWIPYNGHCFNLNRTRKSWSAAQTECAKAEGALASMSNVEDKSFVVSQLGYVSTDELWIGLNDRKTEGLFDWTDHSTVLFTSWERESPHTSGAHEDCVLIRGENGNWADRSCGEKHGYICMKMSDIESTGDEVPVDLGCKPGWRRHGSYCYLVGSVTKTFDEAKEECKSADSYMADVSNGVDNAFLVSILGMRSEKYFWLGLSNMGNIDDFVWTNTNLVKFTHWNANMPGHLQGCVAMTTGVYAGLWNVLACDSQQKYVCKHLAEGAVPTAPPPTLPTLACADGWKPVGTRNMCFKFFTGPRSGEKTWYESRDYCRAIGGDLLSIHSIQELRTGSHGKAWLGLSEPTPGLGYVWSDGTPLNFLHWEKDEPNNLYNVESCVEFKMTYSDEDGSWNDVHCESYNDWLCQIRAGVTPKPPPNDTTTEYNTTSDGWLEWGGNQYYINQKSQAMEDARHYCQQKHGDLVVINSEAENIFLWKMISRSYGYFYIGLFVDFDQSFGWMDGSPVVFQRWEENQPDFRNNDENCAIMTHHIGFWHDYNCGDEHKSICKRSTSVPVNTTAAPTKAPIGGCPTDWSIFQSKCYRIVNNRKDKWAEARRRCNSMGGNLASIISRSEQGMLPMSSKLCASGLDIQHTFLLNRMAESGSTDLWIGLNSLKKDGFYWTDGRPRRYTNWGLSESCVVMSSNQTTYGKWILQNCNDTSGYVCQRNVDPQLPLPREPLTPTTYVKMGNDSVRILTQNMTWSQAKQHCEADGAQLASIRSEWTRAYIELQAINLNSPMWIGLNKDETGGYFTYISGWHLKFANWAPGEPTSDKSCVYLDVDGTWMTAFCNMTMNSACMQSADVAPTGSTEITGSCPSVTKDERTNQNYVWMAFKGNCYVFITNPVEWAVAASECSRHDGALASIEDPEEQKFIESQLKAFDDSQGSFWIGMYKTHAGKWLWIDKTIVGYTNWDEDGPDESQSFAKIQSLSGKWITGRKWNYRAYICKTPRKHGLGFNHRAHTSLVVFVVIGVLCLMVAVAFFLFKKSGRSLPTFENPLYFNGERSQPDLVDTNKLIENAEQDEENPAPIIML</sequence>
<dbReference type="Gene3D" id="3.10.100.10">
    <property type="entry name" value="Mannose-Binding Protein A, subunit A"/>
    <property type="match status" value="8"/>
</dbReference>
<feature type="domain" description="C-type lectin" evidence="10">
    <location>
        <begin position="792"/>
        <end position="909"/>
    </location>
</feature>
<feature type="domain" description="Fibronectin type-II" evidence="11">
    <location>
        <begin position="311"/>
        <end position="358"/>
    </location>
</feature>
<organism evidence="12 13">
    <name type="scientific">Merluccius polli</name>
    <name type="common">Benguela hake</name>
    <name type="synonym">Merluccius cadenati</name>
    <dbReference type="NCBI Taxonomy" id="89951"/>
    <lineage>
        <taxon>Eukaryota</taxon>
        <taxon>Metazoa</taxon>
        <taxon>Chordata</taxon>
        <taxon>Craniata</taxon>
        <taxon>Vertebrata</taxon>
        <taxon>Euteleostomi</taxon>
        <taxon>Actinopterygii</taxon>
        <taxon>Neopterygii</taxon>
        <taxon>Teleostei</taxon>
        <taxon>Neoteleostei</taxon>
        <taxon>Acanthomorphata</taxon>
        <taxon>Zeiogadaria</taxon>
        <taxon>Gadariae</taxon>
        <taxon>Gadiformes</taxon>
        <taxon>Gadoidei</taxon>
        <taxon>Merlucciidae</taxon>
        <taxon>Merluccius</taxon>
    </lineage>
</organism>
<keyword evidence="13" id="KW-1185">Reference proteome</keyword>
<evidence type="ECO:0000256" key="5">
    <source>
        <dbReference type="ARBA" id="ARBA00023136"/>
    </source>
</evidence>
<evidence type="ECO:0000256" key="6">
    <source>
        <dbReference type="ARBA" id="ARBA00023157"/>
    </source>
</evidence>
<dbReference type="SUPFAM" id="SSF57440">
    <property type="entry name" value="Kringle-like"/>
    <property type="match status" value="1"/>
</dbReference>
<dbReference type="PROSITE" id="PS50041">
    <property type="entry name" value="C_TYPE_LECTIN_2"/>
    <property type="match status" value="8"/>
</dbReference>
<dbReference type="InterPro" id="IPR016187">
    <property type="entry name" value="CTDL_fold"/>
</dbReference>
<evidence type="ECO:0000256" key="9">
    <source>
        <dbReference type="SAM" id="Phobius"/>
    </source>
</evidence>
<keyword evidence="5 9" id="KW-0472">Membrane</keyword>
<dbReference type="CDD" id="cd00062">
    <property type="entry name" value="FN2"/>
    <property type="match status" value="1"/>
</dbReference>
<feature type="domain" description="C-type lectin" evidence="10">
    <location>
        <begin position="1376"/>
        <end position="1490"/>
    </location>
</feature>
<dbReference type="SMART" id="SM00034">
    <property type="entry name" value="CLECT"/>
    <property type="match status" value="8"/>
</dbReference>
<evidence type="ECO:0000256" key="1">
    <source>
        <dbReference type="ARBA" id="ARBA00004167"/>
    </source>
</evidence>
<evidence type="ECO:0000256" key="7">
    <source>
        <dbReference type="ARBA" id="ARBA00023180"/>
    </source>
</evidence>
<evidence type="ECO:0000313" key="12">
    <source>
        <dbReference type="EMBL" id="KAK0141879.1"/>
    </source>
</evidence>
<comment type="subcellular location">
    <subcellularLocation>
        <location evidence="1">Membrane</location>
        <topology evidence="1">Single-pass membrane protein</topology>
    </subcellularLocation>
</comment>
<evidence type="ECO:0000259" key="10">
    <source>
        <dbReference type="PROSITE" id="PS50041"/>
    </source>
</evidence>
<dbReference type="PANTHER" id="PTHR22803">
    <property type="entry name" value="MANNOSE, PHOSPHOLIPASE, LECTIN RECEPTOR RELATED"/>
    <property type="match status" value="1"/>
</dbReference>
<keyword evidence="12" id="KW-0675">Receptor</keyword>
<feature type="disulfide bond" evidence="8">
    <location>
        <begin position="316"/>
        <end position="342"/>
    </location>
</feature>
<accession>A0AA47MKR0</accession>
<reference evidence="12" key="1">
    <citation type="journal article" date="2023" name="Front. Mar. Sci.">
        <title>A new Merluccius polli reference genome to investigate the effects of global change in West African waters.</title>
        <authorList>
            <person name="Mateo J.L."/>
            <person name="Blanco-Fernandez C."/>
            <person name="Garcia-Vazquez E."/>
            <person name="Machado-Schiaffino G."/>
        </authorList>
    </citation>
    <scope>NUCLEOTIDE SEQUENCE</scope>
    <source>
        <strain evidence="12">C29</strain>
        <tissue evidence="12">Fin</tissue>
    </source>
</reference>
<evidence type="ECO:0000256" key="4">
    <source>
        <dbReference type="ARBA" id="ARBA00022989"/>
    </source>
</evidence>
<dbReference type="GO" id="GO:0016020">
    <property type="term" value="C:membrane"/>
    <property type="evidence" value="ECO:0007669"/>
    <property type="project" value="UniProtKB-SubCell"/>
</dbReference>
<dbReference type="PROSITE" id="PS51092">
    <property type="entry name" value="FN2_2"/>
    <property type="match status" value="1"/>
</dbReference>
<feature type="domain" description="C-type lectin" evidence="10">
    <location>
        <begin position="1230"/>
        <end position="1341"/>
    </location>
</feature>
<dbReference type="InterPro" id="IPR016186">
    <property type="entry name" value="C-type_lectin-like/link_sf"/>
</dbReference>
<keyword evidence="6 8" id="KW-1015">Disulfide bond</keyword>
<dbReference type="InterPro" id="IPR013806">
    <property type="entry name" value="Kringle-like"/>
</dbReference>
<dbReference type="InterPro" id="IPR035992">
    <property type="entry name" value="Ricin_B-like_lectins"/>
</dbReference>
<feature type="domain" description="C-type lectin" evidence="10">
    <location>
        <begin position="369"/>
        <end position="484"/>
    </location>
</feature>
<dbReference type="SMART" id="SM00059">
    <property type="entry name" value="FN2"/>
    <property type="match status" value="1"/>
</dbReference>
<evidence type="ECO:0000256" key="3">
    <source>
        <dbReference type="ARBA" id="ARBA00022737"/>
    </source>
</evidence>
<dbReference type="InterPro" id="IPR000562">
    <property type="entry name" value="FN_type2_dom"/>
</dbReference>
<feature type="domain" description="C-type lectin" evidence="10">
    <location>
        <begin position="1079"/>
        <end position="1208"/>
    </location>
</feature>
<dbReference type="EMBL" id="JAOPHQ010003726">
    <property type="protein sequence ID" value="KAK0141879.1"/>
    <property type="molecule type" value="Genomic_DNA"/>
</dbReference>
<keyword evidence="7" id="KW-0325">Glycoprotein</keyword>
<dbReference type="FunFam" id="3.10.100.10:FF:000027">
    <property type="entry name" value="Mannose receptor, C type 1"/>
    <property type="match status" value="1"/>
</dbReference>
<dbReference type="Gene3D" id="2.80.10.50">
    <property type="match status" value="1"/>
</dbReference>
<dbReference type="Proteomes" id="UP001174136">
    <property type="component" value="Unassembled WGS sequence"/>
</dbReference>
<keyword evidence="4 9" id="KW-1133">Transmembrane helix</keyword>
<evidence type="ECO:0000256" key="8">
    <source>
        <dbReference type="PROSITE-ProRule" id="PRU00479"/>
    </source>
</evidence>
<keyword evidence="2 9" id="KW-0812">Transmembrane</keyword>
<dbReference type="InterPro" id="IPR018378">
    <property type="entry name" value="C-type_lectin_CS"/>
</dbReference>
<comment type="caution">
    <text evidence="12">The sequence shown here is derived from an EMBL/GenBank/DDBJ whole genome shotgun (WGS) entry which is preliminary data.</text>
</comment>
<feature type="domain" description="C-type lectin" evidence="10">
    <location>
        <begin position="507"/>
        <end position="623"/>
    </location>
</feature>
<dbReference type="FunFam" id="3.10.100.10:FF:000014">
    <property type="entry name" value="Macrophage mannose receptor 1"/>
    <property type="match status" value="1"/>
</dbReference>
<feature type="domain" description="C-type lectin" evidence="10">
    <location>
        <begin position="937"/>
        <end position="1051"/>
    </location>
</feature>
<comment type="caution">
    <text evidence="8">Lacks conserved residue(s) required for the propagation of feature annotation.</text>
</comment>
<name>A0AA47MKR0_MERPO</name>
<dbReference type="Pfam" id="PF00040">
    <property type="entry name" value="fn2"/>
    <property type="match status" value="1"/>
</dbReference>
<dbReference type="Gene3D" id="2.10.10.10">
    <property type="entry name" value="Fibronectin, type II, collagen-binding"/>
    <property type="match status" value="1"/>
</dbReference>
<dbReference type="CDD" id="cd00037">
    <property type="entry name" value="CLECT"/>
    <property type="match status" value="8"/>
</dbReference>
<dbReference type="InterPro" id="IPR001304">
    <property type="entry name" value="C-type_lectin-like"/>
</dbReference>
<evidence type="ECO:0000259" key="11">
    <source>
        <dbReference type="PROSITE" id="PS51092"/>
    </source>
</evidence>
<feature type="transmembrane region" description="Helical" evidence="9">
    <location>
        <begin position="1507"/>
        <end position="1527"/>
    </location>
</feature>
<proteinExistence type="predicted"/>
<evidence type="ECO:0000313" key="13">
    <source>
        <dbReference type="Proteomes" id="UP001174136"/>
    </source>
</evidence>
<dbReference type="SUPFAM" id="SSF56436">
    <property type="entry name" value="C-type lectin-like"/>
    <property type="match status" value="8"/>
</dbReference>
<evidence type="ECO:0000256" key="2">
    <source>
        <dbReference type="ARBA" id="ARBA00022692"/>
    </source>
</evidence>
<protein>
    <submittedName>
        <fullName evidence="12">Macrophage mannose receptor 1</fullName>
    </submittedName>
</protein>
<dbReference type="InterPro" id="IPR036943">
    <property type="entry name" value="FN_type2_sf"/>
</dbReference>
<dbReference type="PROSITE" id="PS00615">
    <property type="entry name" value="C_TYPE_LECTIN_1"/>
    <property type="match status" value="3"/>
</dbReference>
<dbReference type="SUPFAM" id="SSF50370">
    <property type="entry name" value="Ricin B-like lectins"/>
    <property type="match status" value="1"/>
</dbReference>
<dbReference type="Pfam" id="PF00059">
    <property type="entry name" value="Lectin_C"/>
    <property type="match status" value="8"/>
</dbReference>
<keyword evidence="3" id="KW-0677">Repeat</keyword>
<gene>
    <name evidence="12" type="primary">MRC1_0</name>
    <name evidence="12" type="ORF">N1851_020452</name>
</gene>